<evidence type="ECO:0000313" key="6">
    <source>
        <dbReference type="Proteomes" id="UP000002198"/>
    </source>
</evidence>
<dbReference type="Pfam" id="PF00155">
    <property type="entry name" value="Aminotran_1_2"/>
    <property type="match status" value="1"/>
</dbReference>
<keyword evidence="6" id="KW-1185">Reference proteome</keyword>
<name>Q6NI06_CORDI</name>
<feature type="domain" description="Aminotransferase class I/classII large" evidence="4">
    <location>
        <begin position="33"/>
        <end position="362"/>
    </location>
</feature>
<keyword evidence="3" id="KW-0808">Transferase</keyword>
<dbReference type="Gene3D" id="3.40.640.10">
    <property type="entry name" value="Type I PLP-dependent aspartate aminotransferase-like (Major domain)"/>
    <property type="match status" value="1"/>
</dbReference>
<dbReference type="Gene3D" id="3.90.1150.10">
    <property type="entry name" value="Aspartate Aminotransferase, domain 1"/>
    <property type="match status" value="1"/>
</dbReference>
<reference evidence="5 6" key="1">
    <citation type="journal article" date="2003" name="Nucleic Acids Res.">
        <title>The complete genome sequence and analysis of Corynebacterium diphtheriae NCTC13129.</title>
        <authorList>
            <person name="Cerdeno-Tarraga A.M."/>
            <person name="Efstratiou A."/>
            <person name="Dover L.G."/>
            <person name="Holden M.T.G."/>
            <person name="Pallen M."/>
            <person name="Bentley S.D."/>
            <person name="Besra G.S."/>
            <person name="Churcher C."/>
            <person name="James K.D."/>
            <person name="De Zoysa A."/>
            <person name="Chillingworth T."/>
            <person name="Cronin A."/>
            <person name="Dowd L."/>
            <person name="Feltwell T."/>
            <person name="Hamlin N."/>
            <person name="Holroyd S."/>
            <person name="Jagels K."/>
            <person name="Moule S."/>
            <person name="Quail M.A."/>
            <person name="Rabbinowitsch E."/>
            <person name="Rutherford K."/>
            <person name="Thomson N.R."/>
            <person name="Unwin L."/>
            <person name="Whitehead S."/>
            <person name="Barrell B.G.Parkhill.J."/>
        </authorList>
    </citation>
    <scope>NUCLEOTIDE SEQUENCE [LARGE SCALE GENOMIC DNA]</scope>
    <source>
        <strain evidence="6">ATCC 700971 / NCTC 13129 / Biotype gravis</strain>
    </source>
</reference>
<dbReference type="KEGG" id="cdi:DIP0974"/>
<dbReference type="PANTHER" id="PTHR42832:SF3">
    <property type="entry name" value="L-GLUTAMINE--4-(METHYLSULFANYL)-2-OXOBUTANOATE AMINOTRANSFERASE"/>
    <property type="match status" value="1"/>
</dbReference>
<accession>Q6NI06</accession>
<dbReference type="InterPro" id="IPR015422">
    <property type="entry name" value="PyrdxlP-dep_Trfase_small"/>
</dbReference>
<dbReference type="SUPFAM" id="SSF53383">
    <property type="entry name" value="PLP-dependent transferases"/>
    <property type="match status" value="1"/>
</dbReference>
<dbReference type="HOGENOM" id="CLU_017584_19_1_11"/>
<dbReference type="InterPro" id="IPR015421">
    <property type="entry name" value="PyrdxlP-dep_Trfase_major"/>
</dbReference>
<dbReference type="InterPro" id="IPR015424">
    <property type="entry name" value="PyrdxlP-dep_Trfase"/>
</dbReference>
<keyword evidence="2 5" id="KW-0032">Aminotransferase</keyword>
<proteinExistence type="predicted"/>
<dbReference type="CDD" id="cd00609">
    <property type="entry name" value="AAT_like"/>
    <property type="match status" value="1"/>
</dbReference>
<sequence>MMTRLPLGATLPDFPWDSLADAKKTASSHPDGLINLSVGSPVDEVAPGIRLALAEAAAAPGYPQTIGTQELRAAIVDSLQRRYHATSLGGVLPVVGTKEAIALLPTLLGIRGTVVIPEVAYPTYEVGALMAGATPLRCDAPHELPNDDIDLVFINSPSNPTGRVASVEELRSIVAWAQANDVIVASDECYLGLAWDGEAVSILDPRVNDGNLSNLLAIHSLSKSSNLASYRAGFLAGDEALIAELTEIRKHSGLMVPGPIQAAMVEALRDDDQEALQKLRYARRRALLMRALIDAGFTVEHSEAGLYLWATRGENCRATVDWFASHGILVAPGDFYGPDAHNFVRVALTTTDDNAEKVAARLQKGN</sequence>
<evidence type="ECO:0000256" key="1">
    <source>
        <dbReference type="ARBA" id="ARBA00001933"/>
    </source>
</evidence>
<protein>
    <submittedName>
        <fullName evidence="5">Aminotransferase</fullName>
    </submittedName>
</protein>
<dbReference type="Proteomes" id="UP000002198">
    <property type="component" value="Chromosome"/>
</dbReference>
<dbReference type="GO" id="GO:0030170">
    <property type="term" value="F:pyridoxal phosphate binding"/>
    <property type="evidence" value="ECO:0007669"/>
    <property type="project" value="InterPro"/>
</dbReference>
<organism evidence="5 6">
    <name type="scientific">Corynebacterium diphtheriae (strain ATCC 700971 / NCTC 13129 / Biotype gravis)</name>
    <dbReference type="NCBI Taxonomy" id="257309"/>
    <lineage>
        <taxon>Bacteria</taxon>
        <taxon>Bacillati</taxon>
        <taxon>Actinomycetota</taxon>
        <taxon>Actinomycetes</taxon>
        <taxon>Mycobacteriales</taxon>
        <taxon>Corynebacteriaceae</taxon>
        <taxon>Corynebacterium</taxon>
    </lineage>
</organism>
<evidence type="ECO:0000259" key="4">
    <source>
        <dbReference type="Pfam" id="PF00155"/>
    </source>
</evidence>
<comment type="cofactor">
    <cofactor evidence="1">
        <name>pyridoxal 5'-phosphate</name>
        <dbReference type="ChEBI" id="CHEBI:597326"/>
    </cofactor>
</comment>
<dbReference type="EMBL" id="BX248356">
    <property type="protein sequence ID" value="CAE49492.1"/>
    <property type="molecule type" value="Genomic_DNA"/>
</dbReference>
<evidence type="ECO:0000313" key="5">
    <source>
        <dbReference type="EMBL" id="CAE49492.1"/>
    </source>
</evidence>
<dbReference type="GO" id="GO:0008483">
    <property type="term" value="F:transaminase activity"/>
    <property type="evidence" value="ECO:0007669"/>
    <property type="project" value="UniProtKB-KW"/>
</dbReference>
<evidence type="ECO:0000256" key="2">
    <source>
        <dbReference type="ARBA" id="ARBA00022576"/>
    </source>
</evidence>
<dbReference type="InterPro" id="IPR050881">
    <property type="entry name" value="LL-DAP_aminotransferase"/>
</dbReference>
<gene>
    <name evidence="5" type="ordered locus">DIP0974</name>
</gene>
<dbReference type="InterPro" id="IPR004839">
    <property type="entry name" value="Aminotransferase_I/II_large"/>
</dbReference>
<dbReference type="AlphaFoldDB" id="Q6NI06"/>
<dbReference type="NCBIfam" id="TIGR03539">
    <property type="entry name" value="DapC_actino"/>
    <property type="match status" value="1"/>
</dbReference>
<evidence type="ECO:0000256" key="3">
    <source>
        <dbReference type="ARBA" id="ARBA00022679"/>
    </source>
</evidence>
<dbReference type="InterPro" id="IPR019880">
    <property type="entry name" value="OxyQ"/>
</dbReference>
<dbReference type="STRING" id="257309.DIP0974"/>
<dbReference type="PANTHER" id="PTHR42832">
    <property type="entry name" value="AMINO ACID AMINOTRANSFERASE"/>
    <property type="match status" value="1"/>
</dbReference>